<sequence>MGDASRGSCSVCECAKCSCSVCRCNVEAPVSSLNLSRGVRFDVVLPTSAALGTVLPSCVSNPVVRRTCPTRTRCAFVDVKYALLRGRVDVKSVVFVAPAPAQLDESLDLRAITVDVYFAKSRADNAVAACEAILSDRGYSVSSLPSPNLKPVKLGAGSSGKQAKFDASSHQPIRVIPSHAVSIGIVGMTCTSCTNTVKGALSAIQGVVSSSVLVKLHSEDLSSSSSSLKVGEASFEILDSALPSGATADLKNFFKDKIEGLGFEVVQEVQVIANPSSATSVPQFSELTSILSTTPLLAQTTSSAVSYGSIQLQQRTKTDILLSGLTCASCVQSLTHAFKPLPTTSVEISLLPFQRALVVHDPTYLPVSKILETIENCGFEVLDHMSVQDDADAAVGSPPHIGSLSKSFAGEQRVHKRVSTVFAESVGMDPSCGGSSGGEPVSNRCCGRDSSCCGTKLKTDEPEQESPPPPTSTPSNLAITKLDVTGMTCASCVASIERIVGGLEGVTSVSVSLLTNRAVVQHDTKKTGARQLISTINDAGFNATLSPATNINSLAQQKTNEEMKVFQRDAVIAGVFAVPAFMISMVFMMAFKPGNPVHDFWEWEVLPGVSLDAVVLLVLATPVQFWMGARFYRGAWKSLRYAKSANMDVLVALGTSAAYFYSVASVILSFSAGMMKGNQYFETSILLLFFILLGKYLESYAKGKTGEAVTQLLHLTPETVTLVHLQKPLIDVPEADGIEIEREETVESGLVEVGDILKVNVGARFPCDAILVKGSTHADESMLTGEPIPLFKKPGDTVTGGTLNVTSGVLVKAVHIGSETVLARIVACVQDAQMSKAPVQAVADAVSRVFVPVVVLISLATFLLWILIVEKEWVVPAGGEGVFEFALNFGIAVLVIACPCALGLATPTAVMVGTGIAAKYGILIKGGGAALQTASTVKTIIFDKTGTLTKGKPTVTDSLITFTAATIKAVSKKVSTDTFVSSATENYPIVSERDLWSLVAYTESFSSHPLATAAAIYALPRSGDGVKQGSLGGGWKISSVQEIAGMGISANLESSEAAEGVHYEAFVGSRRWVVETNGCVFGSEVVDETVNEWQGEGKTAVFVGMRVIDLFWKPVEEEQGGKLLCVLAISDPPREASAGTVKKLQAMGIRVVMMTGDQHATALAVARQVGIASKDVIAGCLPLDKGTKVLEIKEMADKMKGGKVAFAGDGINDSIALASADVGIALGGGSDIAIESASAVLLRSELSDIVTLLKLSRTVLNRIYLNMGGAFIYNIIGIPIAAGVLYVPADGFMLSPWIAGLAMALSSVTVVVSSLALKLFKP</sequence>
<feature type="domain" description="HMA" evidence="20">
    <location>
        <begin position="316"/>
        <end position="382"/>
    </location>
</feature>
<dbReference type="InterPro" id="IPR006121">
    <property type="entry name" value="HMA_dom"/>
</dbReference>
<dbReference type="NCBIfam" id="TIGR01525">
    <property type="entry name" value="ATPase-IB_hvy"/>
    <property type="match status" value="1"/>
</dbReference>
<evidence type="ECO:0000256" key="17">
    <source>
        <dbReference type="ARBA" id="ARBA00080126"/>
    </source>
</evidence>
<keyword evidence="6 18" id="KW-0479">Metal-binding</keyword>
<keyword evidence="10 18" id="KW-0067">ATP-binding</keyword>
<dbReference type="FunFam" id="3.30.70.100:FF:000001">
    <property type="entry name" value="ATPase copper transporting beta"/>
    <property type="match status" value="1"/>
</dbReference>
<keyword evidence="9" id="KW-0187">Copper transport</keyword>
<evidence type="ECO:0000256" key="11">
    <source>
        <dbReference type="ARBA" id="ARBA00022842"/>
    </source>
</evidence>
<proteinExistence type="inferred from homology"/>
<dbReference type="GO" id="GO:0016887">
    <property type="term" value="F:ATP hydrolysis activity"/>
    <property type="evidence" value="ECO:0007669"/>
    <property type="project" value="InterPro"/>
</dbReference>
<dbReference type="InterPro" id="IPR059000">
    <property type="entry name" value="ATPase_P-type_domA"/>
</dbReference>
<keyword evidence="12" id="KW-1278">Translocase</keyword>
<dbReference type="Pfam" id="PF00122">
    <property type="entry name" value="E1-E2_ATPase"/>
    <property type="match status" value="1"/>
</dbReference>
<dbReference type="EC" id="7.2.2.8" evidence="3"/>
<evidence type="ECO:0000313" key="22">
    <source>
        <dbReference type="Proteomes" id="UP000193642"/>
    </source>
</evidence>
<dbReference type="SFLD" id="SFLDS00003">
    <property type="entry name" value="Haloacid_Dehalogenase"/>
    <property type="match status" value="1"/>
</dbReference>
<evidence type="ECO:0000256" key="6">
    <source>
        <dbReference type="ARBA" id="ARBA00022723"/>
    </source>
</evidence>
<dbReference type="PRINTS" id="PR00120">
    <property type="entry name" value="HATPASE"/>
</dbReference>
<dbReference type="InterPro" id="IPR018303">
    <property type="entry name" value="ATPase_P-typ_P_site"/>
</dbReference>
<dbReference type="InterPro" id="IPR036412">
    <property type="entry name" value="HAD-like_sf"/>
</dbReference>
<protein>
    <recommendedName>
        <fullName evidence="3">P-type Cu(+) transporter</fullName>
        <ecNumber evidence="3">7.2.2.8</ecNumber>
    </recommendedName>
    <alternativeName>
        <fullName evidence="17">Cu(2+)-ATPase</fullName>
    </alternativeName>
</protein>
<dbReference type="PROSITE" id="PS00154">
    <property type="entry name" value="ATPASE_E1_E2"/>
    <property type="match status" value="1"/>
</dbReference>
<dbReference type="EMBL" id="MCGO01000033">
    <property type="protein sequence ID" value="ORY40958.1"/>
    <property type="molecule type" value="Genomic_DNA"/>
</dbReference>
<evidence type="ECO:0000256" key="14">
    <source>
        <dbReference type="ARBA" id="ARBA00023008"/>
    </source>
</evidence>
<keyword evidence="5 18" id="KW-0812">Transmembrane</keyword>
<keyword evidence="13 18" id="KW-1133">Transmembrane helix</keyword>
<evidence type="ECO:0000256" key="8">
    <source>
        <dbReference type="ARBA" id="ARBA00022741"/>
    </source>
</evidence>
<dbReference type="InterPro" id="IPR044492">
    <property type="entry name" value="P_typ_ATPase_HD_dom"/>
</dbReference>
<dbReference type="InterPro" id="IPR006122">
    <property type="entry name" value="HMA_Cu_ion-bd"/>
</dbReference>
<dbReference type="Gene3D" id="2.70.150.10">
    <property type="entry name" value="Calcium-transporting ATPase, cytoplasmic transduction domain A"/>
    <property type="match status" value="1"/>
</dbReference>
<dbReference type="Pfam" id="PF00702">
    <property type="entry name" value="Hydrolase"/>
    <property type="match status" value="1"/>
</dbReference>
<dbReference type="GO" id="GO:0043682">
    <property type="term" value="F:P-type divalent copper transporter activity"/>
    <property type="evidence" value="ECO:0007669"/>
    <property type="project" value="TreeGrafter"/>
</dbReference>
<dbReference type="Gene3D" id="3.40.50.1000">
    <property type="entry name" value="HAD superfamily/HAD-like"/>
    <property type="match status" value="1"/>
</dbReference>
<keyword evidence="11" id="KW-0460">Magnesium</keyword>
<evidence type="ECO:0000256" key="15">
    <source>
        <dbReference type="ARBA" id="ARBA00023065"/>
    </source>
</evidence>
<evidence type="ECO:0000256" key="9">
    <source>
        <dbReference type="ARBA" id="ARBA00022796"/>
    </source>
</evidence>
<feature type="transmembrane region" description="Helical" evidence="18">
    <location>
        <begin position="889"/>
        <end position="912"/>
    </location>
</feature>
<dbReference type="STRING" id="329046.A0A1Y2C1Q4"/>
<dbReference type="Proteomes" id="UP000193642">
    <property type="component" value="Unassembled WGS sequence"/>
</dbReference>
<dbReference type="SUPFAM" id="SSF55008">
    <property type="entry name" value="HMA, heavy metal-associated domain"/>
    <property type="match status" value="3"/>
</dbReference>
<dbReference type="PROSITE" id="PS01047">
    <property type="entry name" value="HMA_1"/>
    <property type="match status" value="2"/>
</dbReference>
<dbReference type="Gene3D" id="3.30.70.100">
    <property type="match status" value="3"/>
</dbReference>
<feature type="domain" description="HMA" evidence="20">
    <location>
        <begin position="478"/>
        <end position="544"/>
    </location>
</feature>
<dbReference type="SUPFAM" id="SSF56784">
    <property type="entry name" value="HAD-like"/>
    <property type="match status" value="1"/>
</dbReference>
<accession>A0A1Y2C1Q4</accession>
<dbReference type="NCBIfam" id="TIGR00003">
    <property type="entry name" value="copper ion binding protein"/>
    <property type="match status" value="1"/>
</dbReference>
<evidence type="ECO:0000313" key="21">
    <source>
        <dbReference type="EMBL" id="ORY40958.1"/>
    </source>
</evidence>
<dbReference type="InterPro" id="IPR001757">
    <property type="entry name" value="P_typ_ATPase"/>
</dbReference>
<dbReference type="InterPro" id="IPR017969">
    <property type="entry name" value="Heavy-metal-associated_CS"/>
</dbReference>
<feature type="transmembrane region" description="Helical" evidence="18">
    <location>
        <begin position="1297"/>
        <end position="1320"/>
    </location>
</feature>
<dbReference type="NCBIfam" id="TIGR01494">
    <property type="entry name" value="ATPase_P-type"/>
    <property type="match status" value="2"/>
</dbReference>
<keyword evidence="14" id="KW-0186">Copper</keyword>
<keyword evidence="22" id="KW-1185">Reference proteome</keyword>
<evidence type="ECO:0000256" key="12">
    <source>
        <dbReference type="ARBA" id="ARBA00022967"/>
    </source>
</evidence>
<dbReference type="SUPFAM" id="SSF81665">
    <property type="entry name" value="Calcium ATPase, transmembrane domain M"/>
    <property type="match status" value="1"/>
</dbReference>
<keyword evidence="8 18" id="KW-0547">Nucleotide-binding</keyword>
<dbReference type="FunFam" id="2.70.150.10:FF:000002">
    <property type="entry name" value="Copper-transporting ATPase 1, putative"/>
    <property type="match status" value="1"/>
</dbReference>
<keyword evidence="15" id="KW-0406">Ion transport</keyword>
<evidence type="ECO:0000256" key="2">
    <source>
        <dbReference type="ARBA" id="ARBA00006024"/>
    </source>
</evidence>
<evidence type="ECO:0000256" key="18">
    <source>
        <dbReference type="RuleBase" id="RU362081"/>
    </source>
</evidence>
<dbReference type="InterPro" id="IPR023298">
    <property type="entry name" value="ATPase_P-typ_TM_dom_sf"/>
</dbReference>
<evidence type="ECO:0000259" key="20">
    <source>
        <dbReference type="PROSITE" id="PS50846"/>
    </source>
</evidence>
<dbReference type="GO" id="GO:0016020">
    <property type="term" value="C:membrane"/>
    <property type="evidence" value="ECO:0007669"/>
    <property type="project" value="UniProtKB-SubCell"/>
</dbReference>
<keyword evidence="16 18" id="KW-0472">Membrane</keyword>
<dbReference type="CDD" id="cd02094">
    <property type="entry name" value="P-type_ATPase_Cu-like"/>
    <property type="match status" value="1"/>
</dbReference>
<evidence type="ECO:0000256" key="1">
    <source>
        <dbReference type="ARBA" id="ARBA00004127"/>
    </source>
</evidence>
<feature type="transmembrane region" description="Helical" evidence="18">
    <location>
        <begin position="849"/>
        <end position="869"/>
    </location>
</feature>
<dbReference type="InterPro" id="IPR008250">
    <property type="entry name" value="ATPase_P-typ_transduc_dom_A_sf"/>
</dbReference>
<feature type="transmembrane region" description="Helical" evidence="18">
    <location>
        <begin position="570"/>
        <end position="591"/>
    </location>
</feature>
<dbReference type="CDD" id="cd00371">
    <property type="entry name" value="HMA"/>
    <property type="match status" value="3"/>
</dbReference>
<dbReference type="Gene3D" id="3.40.1110.10">
    <property type="entry name" value="Calcium-transporting ATPase, cytoplasmic domain N"/>
    <property type="match status" value="1"/>
</dbReference>
<organism evidence="21 22">
    <name type="scientific">Rhizoclosmatium globosum</name>
    <dbReference type="NCBI Taxonomy" id="329046"/>
    <lineage>
        <taxon>Eukaryota</taxon>
        <taxon>Fungi</taxon>
        <taxon>Fungi incertae sedis</taxon>
        <taxon>Chytridiomycota</taxon>
        <taxon>Chytridiomycota incertae sedis</taxon>
        <taxon>Chytridiomycetes</taxon>
        <taxon>Chytridiales</taxon>
        <taxon>Chytriomycetaceae</taxon>
        <taxon>Rhizoclosmatium</taxon>
    </lineage>
</organism>
<feature type="transmembrane region" description="Helical" evidence="18">
    <location>
        <begin position="649"/>
        <end position="674"/>
    </location>
</feature>
<dbReference type="PRINTS" id="PR00119">
    <property type="entry name" value="CATATPASE"/>
</dbReference>
<reference evidence="21 22" key="1">
    <citation type="submission" date="2016-07" db="EMBL/GenBank/DDBJ databases">
        <title>Pervasive Adenine N6-methylation of Active Genes in Fungi.</title>
        <authorList>
            <consortium name="DOE Joint Genome Institute"/>
            <person name="Mondo S.J."/>
            <person name="Dannebaum R.O."/>
            <person name="Kuo R.C."/>
            <person name="Labutti K."/>
            <person name="Haridas S."/>
            <person name="Kuo A."/>
            <person name="Salamov A."/>
            <person name="Ahrendt S.R."/>
            <person name="Lipzen A."/>
            <person name="Sullivan W."/>
            <person name="Andreopoulos W.B."/>
            <person name="Clum A."/>
            <person name="Lindquist E."/>
            <person name="Daum C."/>
            <person name="Ramamoorthy G.K."/>
            <person name="Gryganskyi A."/>
            <person name="Culley D."/>
            <person name="Magnuson J.K."/>
            <person name="James T.Y."/>
            <person name="O'Malley M.A."/>
            <person name="Stajich J.E."/>
            <person name="Spatafora J.W."/>
            <person name="Visel A."/>
            <person name="Grigoriev I.V."/>
        </authorList>
    </citation>
    <scope>NUCLEOTIDE SEQUENCE [LARGE SCALE GENOMIC DNA]</scope>
    <source>
        <strain evidence="21 22">JEL800</strain>
    </source>
</reference>
<dbReference type="InterPro" id="IPR023299">
    <property type="entry name" value="ATPase_P-typ_cyto_dom_N"/>
</dbReference>
<evidence type="ECO:0000256" key="10">
    <source>
        <dbReference type="ARBA" id="ARBA00022840"/>
    </source>
</evidence>
<dbReference type="SUPFAM" id="SSF81653">
    <property type="entry name" value="Calcium ATPase, transduction domain A"/>
    <property type="match status" value="1"/>
</dbReference>
<feature type="transmembrane region" description="Helical" evidence="18">
    <location>
        <begin position="1263"/>
        <end position="1285"/>
    </location>
</feature>
<evidence type="ECO:0000256" key="7">
    <source>
        <dbReference type="ARBA" id="ARBA00022737"/>
    </source>
</evidence>
<gene>
    <name evidence="21" type="ORF">BCR33DRAFT_681026</name>
</gene>
<evidence type="ECO:0000256" key="5">
    <source>
        <dbReference type="ARBA" id="ARBA00022692"/>
    </source>
</evidence>
<comment type="caution">
    <text evidence="21">The sequence shown here is derived from an EMBL/GenBank/DDBJ whole genome shotgun (WGS) entry which is preliminary data.</text>
</comment>
<comment type="similarity">
    <text evidence="2 18">Belongs to the cation transport ATPase (P-type) (TC 3.A.3) family. Type IB subfamily.</text>
</comment>
<dbReference type="GO" id="GO:0140581">
    <property type="term" value="F:P-type monovalent copper transporter activity"/>
    <property type="evidence" value="ECO:0007669"/>
    <property type="project" value="UniProtKB-EC"/>
</dbReference>
<feature type="transmembrane region" description="Helical" evidence="18">
    <location>
        <begin position="611"/>
        <end position="629"/>
    </location>
</feature>
<feature type="region of interest" description="Disordered" evidence="19">
    <location>
        <begin position="457"/>
        <end position="476"/>
    </location>
</feature>
<keyword evidence="4" id="KW-0813">Transport</keyword>
<dbReference type="GO" id="GO:0005524">
    <property type="term" value="F:ATP binding"/>
    <property type="evidence" value="ECO:0007669"/>
    <property type="project" value="UniProtKB-UniRule"/>
</dbReference>
<evidence type="ECO:0000256" key="13">
    <source>
        <dbReference type="ARBA" id="ARBA00022989"/>
    </source>
</evidence>
<dbReference type="PROSITE" id="PS50846">
    <property type="entry name" value="HMA_2"/>
    <property type="match status" value="2"/>
</dbReference>
<dbReference type="InterPro" id="IPR027256">
    <property type="entry name" value="P-typ_ATPase_IB"/>
</dbReference>
<evidence type="ECO:0000256" key="19">
    <source>
        <dbReference type="SAM" id="MobiDB-lite"/>
    </source>
</evidence>
<dbReference type="GO" id="GO:0012505">
    <property type="term" value="C:endomembrane system"/>
    <property type="evidence" value="ECO:0007669"/>
    <property type="project" value="UniProtKB-SubCell"/>
</dbReference>
<dbReference type="SFLD" id="SFLDF00027">
    <property type="entry name" value="p-type_atpase"/>
    <property type="match status" value="1"/>
</dbReference>
<evidence type="ECO:0000256" key="4">
    <source>
        <dbReference type="ARBA" id="ARBA00022448"/>
    </source>
</evidence>
<name>A0A1Y2C1Q4_9FUNG</name>
<dbReference type="InterPro" id="IPR036163">
    <property type="entry name" value="HMA_dom_sf"/>
</dbReference>
<dbReference type="InterPro" id="IPR023214">
    <property type="entry name" value="HAD_sf"/>
</dbReference>
<evidence type="ECO:0000256" key="3">
    <source>
        <dbReference type="ARBA" id="ARBA00012517"/>
    </source>
</evidence>
<comment type="subcellular location">
    <subcellularLocation>
        <location evidence="1">Endomembrane system</location>
        <topology evidence="1">Multi-pass membrane protein</topology>
    </subcellularLocation>
    <subcellularLocation>
        <location evidence="18">Membrane</location>
    </subcellularLocation>
</comment>
<dbReference type="SFLD" id="SFLDG00002">
    <property type="entry name" value="C1.7:_P-type_atpase_like"/>
    <property type="match status" value="1"/>
</dbReference>
<dbReference type="GO" id="GO:0005507">
    <property type="term" value="F:copper ion binding"/>
    <property type="evidence" value="ECO:0007669"/>
    <property type="project" value="InterPro"/>
</dbReference>
<dbReference type="PANTHER" id="PTHR43520">
    <property type="entry name" value="ATP7, ISOFORM B"/>
    <property type="match status" value="1"/>
</dbReference>
<dbReference type="Pfam" id="PF00403">
    <property type="entry name" value="HMA"/>
    <property type="match status" value="2"/>
</dbReference>
<dbReference type="OrthoDB" id="432719at2759"/>
<evidence type="ECO:0000256" key="16">
    <source>
        <dbReference type="ARBA" id="ARBA00023136"/>
    </source>
</evidence>
<keyword evidence="7" id="KW-0677">Repeat</keyword>
<dbReference type="GO" id="GO:0055070">
    <property type="term" value="P:copper ion homeostasis"/>
    <property type="evidence" value="ECO:0007669"/>
    <property type="project" value="TreeGrafter"/>
</dbReference>
<dbReference type="SUPFAM" id="SSF81660">
    <property type="entry name" value="Metal cation-transporting ATPase, ATP-binding domain N"/>
    <property type="match status" value="1"/>
</dbReference>
<feature type="transmembrane region" description="Helical" evidence="18">
    <location>
        <begin position="680"/>
        <end position="697"/>
    </location>
</feature>
<dbReference type="PANTHER" id="PTHR43520:SF8">
    <property type="entry name" value="P-TYPE CU(+) TRANSPORTER"/>
    <property type="match status" value="1"/>
</dbReference>